<organism evidence="1 2">
    <name type="scientific">Taxus chinensis</name>
    <name type="common">Chinese yew</name>
    <name type="synonym">Taxus wallichiana var. chinensis</name>
    <dbReference type="NCBI Taxonomy" id="29808"/>
    <lineage>
        <taxon>Eukaryota</taxon>
        <taxon>Viridiplantae</taxon>
        <taxon>Streptophyta</taxon>
        <taxon>Embryophyta</taxon>
        <taxon>Tracheophyta</taxon>
        <taxon>Spermatophyta</taxon>
        <taxon>Pinopsida</taxon>
        <taxon>Pinidae</taxon>
        <taxon>Conifers II</taxon>
        <taxon>Cupressales</taxon>
        <taxon>Taxaceae</taxon>
        <taxon>Taxus</taxon>
    </lineage>
</organism>
<reference evidence="1 2" key="1">
    <citation type="journal article" date="2021" name="Nat. Plants">
        <title>The Taxus genome provides insights into paclitaxel biosynthesis.</title>
        <authorList>
            <person name="Xiong X."/>
            <person name="Gou J."/>
            <person name="Liao Q."/>
            <person name="Li Y."/>
            <person name="Zhou Q."/>
            <person name="Bi G."/>
            <person name="Li C."/>
            <person name="Du R."/>
            <person name="Wang X."/>
            <person name="Sun T."/>
            <person name="Guo L."/>
            <person name="Liang H."/>
            <person name="Lu P."/>
            <person name="Wu Y."/>
            <person name="Zhang Z."/>
            <person name="Ro D.K."/>
            <person name="Shang Y."/>
            <person name="Huang S."/>
            <person name="Yan J."/>
        </authorList>
    </citation>
    <scope>NUCLEOTIDE SEQUENCE [LARGE SCALE GENOMIC DNA]</scope>
    <source>
        <strain evidence="1">Ta-2019</strain>
    </source>
</reference>
<proteinExistence type="predicted"/>
<name>A0AA38LBQ3_TAXCH</name>
<feature type="non-terminal residue" evidence="1">
    <location>
        <position position="61"/>
    </location>
</feature>
<feature type="non-terminal residue" evidence="1">
    <location>
        <position position="1"/>
    </location>
</feature>
<dbReference type="Proteomes" id="UP000824469">
    <property type="component" value="Unassembled WGS sequence"/>
</dbReference>
<comment type="caution">
    <text evidence="1">The sequence shown here is derived from an EMBL/GenBank/DDBJ whole genome shotgun (WGS) entry which is preliminary data.</text>
</comment>
<evidence type="ECO:0000313" key="2">
    <source>
        <dbReference type="Proteomes" id="UP000824469"/>
    </source>
</evidence>
<dbReference type="AlphaFoldDB" id="A0AA38LBQ3"/>
<dbReference type="EMBL" id="JAHRHJ020000004">
    <property type="protein sequence ID" value="KAH9319008.1"/>
    <property type="molecule type" value="Genomic_DNA"/>
</dbReference>
<keyword evidence="2" id="KW-1185">Reference proteome</keyword>
<evidence type="ECO:0000313" key="1">
    <source>
        <dbReference type="EMBL" id="KAH9319008.1"/>
    </source>
</evidence>
<accession>A0AA38LBQ3</accession>
<sequence length="61" mass="7096">SSTFISTCITRSSLEERTILAWPWQRSFSTAWPLSRKVIKLPIKKLIRCISTRMETTGRLL</sequence>
<gene>
    <name evidence="1" type="ORF">KI387_020777</name>
</gene>
<protein>
    <submittedName>
        <fullName evidence="1">Uncharacterized protein</fullName>
    </submittedName>
</protein>